<evidence type="ECO:0000313" key="3">
    <source>
        <dbReference type="Proteomes" id="UP000054498"/>
    </source>
</evidence>
<sequence length="435" mass="44914">MVPAARPAAALGAAAALLLVAVISPVPANADVVCSGIAPLLLPTGSCDTYTVNKAAFFLVTPPTTVAGITVEFVANVPPTPIAPPPVITTVGADTFFTLLRGHTYTYRILEGVTQRCPPSTVVVPACTPICRDLVVPIAATALDQDCQYQMGGPPLPAALVPPVPADPNFPNNLKPTTMVTTNAIWTANSVGSAALNAFISFNASYTLLPITRVVFPIGSYRIGTLQIAYPNGLESVKCDKLLTVSDTTNYGNVAPVLVSPLPCFYGESNRAFTNFDIPIGRIATRAPPAGGVSCKVPTAAGLPTAVSAELCTPQFKDTKRRKRVCQTGNVVASGIGVPIVNGETTKSSTVQPPYVDVLKKYTANSQQLTLTLINWDANGPLLGLPPPAVGAPANPPPAKATAVITLFKTARAARGRGCLPVNNQLPAAPAPGGP</sequence>
<gene>
    <name evidence="2" type="ORF">MNEG_6520</name>
</gene>
<dbReference type="KEGG" id="mng:MNEG_6520"/>
<dbReference type="GeneID" id="25739396"/>
<feature type="signal peptide" evidence="1">
    <location>
        <begin position="1"/>
        <end position="30"/>
    </location>
</feature>
<dbReference type="Proteomes" id="UP000054498">
    <property type="component" value="Unassembled WGS sequence"/>
</dbReference>
<keyword evidence="1" id="KW-0732">Signal</keyword>
<keyword evidence="3" id="KW-1185">Reference proteome</keyword>
<evidence type="ECO:0000313" key="2">
    <source>
        <dbReference type="EMBL" id="KIZ01439.1"/>
    </source>
</evidence>
<name>A0A0D2L2D4_9CHLO</name>
<organism evidence="2 3">
    <name type="scientific">Monoraphidium neglectum</name>
    <dbReference type="NCBI Taxonomy" id="145388"/>
    <lineage>
        <taxon>Eukaryota</taxon>
        <taxon>Viridiplantae</taxon>
        <taxon>Chlorophyta</taxon>
        <taxon>core chlorophytes</taxon>
        <taxon>Chlorophyceae</taxon>
        <taxon>CS clade</taxon>
        <taxon>Sphaeropleales</taxon>
        <taxon>Selenastraceae</taxon>
        <taxon>Monoraphidium</taxon>
    </lineage>
</organism>
<evidence type="ECO:0008006" key="4">
    <source>
        <dbReference type="Google" id="ProtNLM"/>
    </source>
</evidence>
<proteinExistence type="predicted"/>
<feature type="chain" id="PRO_5002263437" description="Fibronectin type-III domain-containing protein" evidence="1">
    <location>
        <begin position="31"/>
        <end position="435"/>
    </location>
</feature>
<protein>
    <recommendedName>
        <fullName evidence="4">Fibronectin type-III domain-containing protein</fullName>
    </recommendedName>
</protein>
<evidence type="ECO:0000256" key="1">
    <source>
        <dbReference type="SAM" id="SignalP"/>
    </source>
</evidence>
<dbReference type="RefSeq" id="XP_013900458.1">
    <property type="nucleotide sequence ID" value="XM_014045004.1"/>
</dbReference>
<dbReference type="EMBL" id="KK101285">
    <property type="protein sequence ID" value="KIZ01439.1"/>
    <property type="molecule type" value="Genomic_DNA"/>
</dbReference>
<reference evidence="2 3" key="1">
    <citation type="journal article" date="2013" name="BMC Genomics">
        <title>Reconstruction of the lipid metabolism for the microalga Monoraphidium neglectum from its genome sequence reveals characteristics suitable for biofuel production.</title>
        <authorList>
            <person name="Bogen C."/>
            <person name="Al-Dilaimi A."/>
            <person name="Albersmeier A."/>
            <person name="Wichmann J."/>
            <person name="Grundmann M."/>
            <person name="Rupp O."/>
            <person name="Lauersen K.J."/>
            <person name="Blifernez-Klassen O."/>
            <person name="Kalinowski J."/>
            <person name="Goesmann A."/>
            <person name="Mussgnug J.H."/>
            <person name="Kruse O."/>
        </authorList>
    </citation>
    <scope>NUCLEOTIDE SEQUENCE [LARGE SCALE GENOMIC DNA]</scope>
    <source>
        <strain evidence="2 3">SAG 48.87</strain>
    </source>
</reference>
<dbReference type="AlphaFoldDB" id="A0A0D2L2D4"/>
<accession>A0A0D2L2D4</accession>